<reference evidence="9" key="2">
    <citation type="submission" date="2015-03" db="UniProtKB">
        <authorList>
            <consortium name="EnsemblPlants"/>
        </authorList>
    </citation>
    <scope>IDENTIFICATION</scope>
</reference>
<dbReference type="InterPro" id="IPR012340">
    <property type="entry name" value="NA-bd_OB-fold"/>
</dbReference>
<evidence type="ECO:0000259" key="8">
    <source>
        <dbReference type="Pfam" id="PF08646"/>
    </source>
</evidence>
<dbReference type="GO" id="GO:0008270">
    <property type="term" value="F:zinc ion binding"/>
    <property type="evidence" value="ECO:0007669"/>
    <property type="project" value="UniProtKB-KW"/>
</dbReference>
<dbReference type="InterPro" id="IPR047192">
    <property type="entry name" value="Euk_RPA1_DBD_C"/>
</dbReference>
<keyword evidence="4" id="KW-0862">Zinc</keyword>
<dbReference type="CDD" id="cd04481">
    <property type="entry name" value="RPA1_DBD_B_like"/>
    <property type="match status" value="1"/>
</dbReference>
<dbReference type="PANTHER" id="PTHR45786">
    <property type="entry name" value="DNA BINDING PROTEIN-LIKE"/>
    <property type="match status" value="1"/>
</dbReference>
<feature type="compositionally biased region" description="Polar residues" evidence="6">
    <location>
        <begin position="559"/>
        <end position="580"/>
    </location>
</feature>
<feature type="region of interest" description="Disordered" evidence="6">
    <location>
        <begin position="558"/>
        <end position="595"/>
    </location>
</feature>
<evidence type="ECO:0000313" key="9">
    <source>
        <dbReference type="EnsemblPlants" id="Bo6g005680.1"/>
    </source>
</evidence>
<evidence type="ECO:0000256" key="6">
    <source>
        <dbReference type="SAM" id="MobiDB-lite"/>
    </source>
</evidence>
<evidence type="ECO:0000259" key="7">
    <source>
        <dbReference type="Pfam" id="PF02721"/>
    </source>
</evidence>
<dbReference type="AlphaFoldDB" id="A0A0D3CNQ1"/>
<feature type="domain" description="Replication factor A C-terminal" evidence="8">
    <location>
        <begin position="262"/>
        <end position="390"/>
    </location>
</feature>
<feature type="compositionally biased region" description="Basic and acidic residues" evidence="6">
    <location>
        <begin position="656"/>
        <end position="672"/>
    </location>
</feature>
<dbReference type="EnsemblPlants" id="Bo6g005680.1">
    <property type="protein sequence ID" value="Bo6g005680.1"/>
    <property type="gene ID" value="Bo6g005680"/>
</dbReference>
<feature type="compositionally biased region" description="Acidic residues" evidence="6">
    <location>
        <begin position="673"/>
        <end position="693"/>
    </location>
</feature>
<evidence type="ECO:0000256" key="1">
    <source>
        <dbReference type="ARBA" id="ARBA00005690"/>
    </source>
</evidence>
<dbReference type="InterPro" id="IPR013955">
    <property type="entry name" value="Rep_factor-A_C"/>
</dbReference>
<dbReference type="GO" id="GO:0003677">
    <property type="term" value="F:DNA binding"/>
    <property type="evidence" value="ECO:0007669"/>
    <property type="project" value="UniProtKB-KW"/>
</dbReference>
<accession>A0A0D3CNQ1</accession>
<feature type="compositionally biased region" description="Polar residues" evidence="6">
    <location>
        <begin position="527"/>
        <end position="537"/>
    </location>
</feature>
<feature type="region of interest" description="Disordered" evidence="6">
    <location>
        <begin position="512"/>
        <end position="544"/>
    </location>
</feature>
<dbReference type="InterPro" id="IPR003871">
    <property type="entry name" value="RFA1B/D_OB_1st"/>
</dbReference>
<dbReference type="OMA" id="FYHDTIV"/>
<sequence length="999" mass="112990">MELTALADIKPFKSEWRIQVKVLHTWKHYTKLSGETLEIIMSDAHGTKILASCKKTYFEKFAKKYLLERGETLKISPSMAPMFPTGLPIINTRSISSMELISLRQPCKTTAYVIGEVTDLGPLDTVLCSGKERKKIEFSLTDLQGRRIACCLWGKFAESIQANCKAVGEDTVICFLRFVKVGTYRDEVQISNSYDASQIFFNPPIMDTEVFLKRDVASNALTLIESEQDKLEREIRSDKWMQYPIRDIAELLSSTQIEQCKIIATIYAIDKDWGWYYFGCKACNKKVNKISTKVQIVKGNEITTHLWWCEKCDDKVTKVLPKFRIHIWVKDGTGEAYLMLLDWIAVGVIPETAAALLNGSFEELQDIESFPEAITDLVGKTFMFGIYIESNNVASKGGMYKVGKVWKDLSMLLAGGSTTESWTQSDVGTTNLSGSQGSLLVIESQANEDTVVTPSSKRKQQSNEGEPDISSTTKKQCARVFVKKEKTTKEDSSSKKVANEETKVVLFTITTNMKNKEDNTRKRRTNHQPTCQSPADSKLTDGTKSDSAFRQVLGDVSNLKPNLQSSGGSQHFTQPSTYFGSGNPYYDKAKGKQPQCSKRIRANGDNNNDRVQLSNIISRRSTCLKIQPRNLLPAFSNSDSVKQHNEKMWSTSQVNESKKEDDLESSLDHNFTDEGEDYSDQSYDDVSSEESDSYEAVSDNTEEISDISPVPDEQRARIMTMADIFKTMFEGGQSSSTTPLPKLNKTEYLDEGDPTYMCDYCGAKMWYGERIEKRTKTKKPKFFLCCGQGQVQLPLLKESPEILKKLLHGDDEISKYFRENIRQLNMVFSFTSLGGKVDRCLPQGRGPKMFQLQGENYHLMGSLKPPAGEEAKFSQLYIVDIENEIDKRASIIVKYKKKADKAKKESLRKKVIEMIVEMLDQVNPYVHQFRSARDRFNTNPETTFHMRIVSSREKDGRTYDTPTASEVAALIPGDFNLEMDKRDIVLEEKQTSKHDGLNG</sequence>
<evidence type="ECO:0000256" key="5">
    <source>
        <dbReference type="ARBA" id="ARBA00023125"/>
    </source>
</evidence>
<dbReference type="SUPFAM" id="SSF50249">
    <property type="entry name" value="Nucleic acid-binding proteins"/>
    <property type="match status" value="3"/>
</dbReference>
<dbReference type="Pfam" id="PF02721">
    <property type="entry name" value="DUF223"/>
    <property type="match status" value="1"/>
</dbReference>
<protein>
    <submittedName>
        <fullName evidence="9">Uncharacterized protein</fullName>
    </submittedName>
</protein>
<keyword evidence="2" id="KW-0479">Metal-binding</keyword>
<keyword evidence="3" id="KW-0863">Zinc-finger</keyword>
<feature type="region of interest" description="Disordered" evidence="6">
    <location>
        <begin position="635"/>
        <end position="706"/>
    </location>
</feature>
<name>A0A0D3CNQ1_BRAOL</name>
<feature type="domain" description="Replication protein A 70 kDa DNA-binding subunit B/D first OB fold" evidence="7">
    <location>
        <begin position="4"/>
        <end position="64"/>
    </location>
</feature>
<reference evidence="9 10" key="1">
    <citation type="journal article" date="2014" name="Genome Biol.">
        <title>Transcriptome and methylome profiling reveals relics of genome dominance in the mesopolyploid Brassica oleracea.</title>
        <authorList>
            <person name="Parkin I.A."/>
            <person name="Koh C."/>
            <person name="Tang H."/>
            <person name="Robinson S.J."/>
            <person name="Kagale S."/>
            <person name="Clarke W.E."/>
            <person name="Town C.D."/>
            <person name="Nixon J."/>
            <person name="Krishnakumar V."/>
            <person name="Bidwell S.L."/>
            <person name="Denoeud F."/>
            <person name="Belcram H."/>
            <person name="Links M.G."/>
            <person name="Just J."/>
            <person name="Clarke C."/>
            <person name="Bender T."/>
            <person name="Huebert T."/>
            <person name="Mason A.S."/>
            <person name="Pires J.C."/>
            <person name="Barker G."/>
            <person name="Moore J."/>
            <person name="Walley P.G."/>
            <person name="Manoli S."/>
            <person name="Batley J."/>
            <person name="Edwards D."/>
            <person name="Nelson M.N."/>
            <person name="Wang X."/>
            <person name="Paterson A.H."/>
            <person name="King G."/>
            <person name="Bancroft I."/>
            <person name="Chalhoub B."/>
            <person name="Sharpe A.G."/>
        </authorList>
    </citation>
    <scope>NUCLEOTIDE SEQUENCE</scope>
    <source>
        <strain evidence="9 10">cv. TO1000</strain>
    </source>
</reference>
<dbReference type="eggNOG" id="KOG0851">
    <property type="taxonomic scope" value="Eukaryota"/>
</dbReference>
<dbReference type="CDD" id="cd04476">
    <property type="entry name" value="RPA1_DBD_C"/>
    <property type="match status" value="1"/>
</dbReference>
<feature type="region of interest" description="Disordered" evidence="6">
    <location>
        <begin position="447"/>
        <end position="477"/>
    </location>
</feature>
<evidence type="ECO:0000256" key="4">
    <source>
        <dbReference type="ARBA" id="ARBA00022833"/>
    </source>
</evidence>
<dbReference type="Gene3D" id="2.40.50.140">
    <property type="entry name" value="Nucleic acid-binding proteins"/>
    <property type="match status" value="3"/>
</dbReference>
<evidence type="ECO:0000256" key="3">
    <source>
        <dbReference type="ARBA" id="ARBA00022771"/>
    </source>
</evidence>
<keyword evidence="10" id="KW-1185">Reference proteome</keyword>
<comment type="similarity">
    <text evidence="1">Belongs to the replication factor A protein 1 family.</text>
</comment>
<dbReference type="Gramene" id="Bo6g005680.1">
    <property type="protein sequence ID" value="Bo6g005680.1"/>
    <property type="gene ID" value="Bo6g005680"/>
</dbReference>
<dbReference type="PANTHER" id="PTHR45786:SF66">
    <property type="entry name" value="HOOK MOTIF PROTEIN, PUTATIVE-RELATED"/>
    <property type="match status" value="1"/>
</dbReference>
<organism evidence="9 10">
    <name type="scientific">Brassica oleracea var. oleracea</name>
    <dbReference type="NCBI Taxonomy" id="109376"/>
    <lineage>
        <taxon>Eukaryota</taxon>
        <taxon>Viridiplantae</taxon>
        <taxon>Streptophyta</taxon>
        <taxon>Embryophyta</taxon>
        <taxon>Tracheophyta</taxon>
        <taxon>Spermatophyta</taxon>
        <taxon>Magnoliopsida</taxon>
        <taxon>eudicotyledons</taxon>
        <taxon>Gunneridae</taxon>
        <taxon>Pentapetalae</taxon>
        <taxon>rosids</taxon>
        <taxon>malvids</taxon>
        <taxon>Brassicales</taxon>
        <taxon>Brassicaceae</taxon>
        <taxon>Brassiceae</taxon>
        <taxon>Brassica</taxon>
    </lineage>
</organism>
<dbReference type="HOGENOM" id="CLU_327432_0_0_1"/>
<evidence type="ECO:0000256" key="2">
    <source>
        <dbReference type="ARBA" id="ARBA00022723"/>
    </source>
</evidence>
<dbReference type="Pfam" id="PF08646">
    <property type="entry name" value="Rep_fac-A_C"/>
    <property type="match status" value="1"/>
</dbReference>
<proteinExistence type="inferred from homology"/>
<dbReference type="Proteomes" id="UP000032141">
    <property type="component" value="Chromosome C6"/>
</dbReference>
<dbReference type="eggNOG" id="KOG0987">
    <property type="taxonomic scope" value="Eukaryota"/>
</dbReference>
<evidence type="ECO:0000313" key="10">
    <source>
        <dbReference type="Proteomes" id="UP000032141"/>
    </source>
</evidence>
<keyword evidence="5" id="KW-0238">DNA-binding</keyword>
<dbReference type="STRING" id="109376.A0A0D3CNQ1"/>